<dbReference type="Proteomes" id="UP000176498">
    <property type="component" value="Unassembled WGS sequence"/>
</dbReference>
<dbReference type="EMBL" id="MHHZ01000021">
    <property type="protein sequence ID" value="OGY41226.1"/>
    <property type="molecule type" value="Genomic_DNA"/>
</dbReference>
<evidence type="ECO:0000313" key="2">
    <source>
        <dbReference type="EMBL" id="OGY41226.1"/>
    </source>
</evidence>
<evidence type="ECO:0000313" key="3">
    <source>
        <dbReference type="Proteomes" id="UP000176498"/>
    </source>
</evidence>
<dbReference type="AlphaFoldDB" id="A0A1G1XNK6"/>
<protein>
    <submittedName>
        <fullName evidence="2">Uncharacterized protein</fullName>
    </submittedName>
</protein>
<sequence>MKATAKVFFLFFALILALGVGMACVQPNEDPSGIEKPAPNPVTDLEFKINLKDLSYTPLEDGSAPDVYLVNKGEMNVQLIIPGLNPNEIRLYGTAINRQTYWPSVGVDYTGSVIGGVLTVTLRVPVNTYLHIGYSLAGQNRVNSIRINGTLLTSFMSLGTAPSQWPVACFIANRDQAGAVTIGGNPNCTAQLYRLRVRTNGDENNNNVYDAAQIYEDPMVPYNGSSVEEYQYMQTSMWYIPNPGGIWQRLGWNTTITPNSYEETFYSVLSDMDFWFTLHHIARDPTAPAGTYEPQLAVKLDVMPAAGGAVLCTATAQHVEDVDLGGTFWMAYTVQGINTGTSCPIQGVANRDIAVGTVTNGP</sequence>
<reference evidence="2 3" key="1">
    <citation type="journal article" date="2016" name="Nat. Commun.">
        <title>Thousands of microbial genomes shed light on interconnected biogeochemical processes in an aquifer system.</title>
        <authorList>
            <person name="Anantharaman K."/>
            <person name="Brown C.T."/>
            <person name="Hug L.A."/>
            <person name="Sharon I."/>
            <person name="Castelle C.J."/>
            <person name="Probst A.J."/>
            <person name="Thomas B.C."/>
            <person name="Singh A."/>
            <person name="Wilkins M.J."/>
            <person name="Karaoz U."/>
            <person name="Brodie E.L."/>
            <person name="Williams K.H."/>
            <person name="Hubbard S.S."/>
            <person name="Banfield J.F."/>
        </authorList>
    </citation>
    <scope>NUCLEOTIDE SEQUENCE [LARGE SCALE GENOMIC DNA]</scope>
</reference>
<feature type="signal peptide" evidence="1">
    <location>
        <begin position="1"/>
        <end position="25"/>
    </location>
</feature>
<feature type="chain" id="PRO_5009581347" evidence="1">
    <location>
        <begin position="26"/>
        <end position="362"/>
    </location>
</feature>
<name>A0A1G1XNK6_9BACT</name>
<dbReference type="PROSITE" id="PS51257">
    <property type="entry name" value="PROKAR_LIPOPROTEIN"/>
    <property type="match status" value="1"/>
</dbReference>
<gene>
    <name evidence="2" type="ORF">A2Y82_02235</name>
</gene>
<organism evidence="2 3">
    <name type="scientific">Candidatus Buchananbacteria bacterium RBG_13_36_9</name>
    <dbReference type="NCBI Taxonomy" id="1797530"/>
    <lineage>
        <taxon>Bacteria</taxon>
        <taxon>Candidatus Buchananiibacteriota</taxon>
    </lineage>
</organism>
<comment type="caution">
    <text evidence="2">The sequence shown here is derived from an EMBL/GenBank/DDBJ whole genome shotgun (WGS) entry which is preliminary data.</text>
</comment>
<accession>A0A1G1XNK6</accession>
<keyword evidence="1" id="KW-0732">Signal</keyword>
<evidence type="ECO:0000256" key="1">
    <source>
        <dbReference type="SAM" id="SignalP"/>
    </source>
</evidence>
<proteinExistence type="predicted"/>